<proteinExistence type="predicted"/>
<organism evidence="2 3">
    <name type="scientific">Xanthomonas sacchari</name>
    <dbReference type="NCBI Taxonomy" id="56458"/>
    <lineage>
        <taxon>Bacteria</taxon>
        <taxon>Pseudomonadati</taxon>
        <taxon>Pseudomonadota</taxon>
        <taxon>Gammaproteobacteria</taxon>
        <taxon>Lysobacterales</taxon>
        <taxon>Lysobacteraceae</taxon>
        <taxon>Xanthomonas</taxon>
    </lineage>
</organism>
<dbReference type="Proteomes" id="UP001164392">
    <property type="component" value="Chromosome"/>
</dbReference>
<feature type="transmembrane region" description="Helical" evidence="1">
    <location>
        <begin position="76"/>
        <end position="101"/>
    </location>
</feature>
<keyword evidence="1" id="KW-1133">Transmembrane helix</keyword>
<reference evidence="2" key="1">
    <citation type="submission" date="2022-06" db="EMBL/GenBank/DDBJ databases">
        <title>Dynamics of rice microbiomes reveals core vertical transmitted seed endophytes.</title>
        <authorList>
            <person name="Liao K."/>
            <person name="Zhang X."/>
        </authorList>
    </citation>
    <scope>NUCLEOTIDE SEQUENCE</scope>
    <source>
        <strain evidence="2">JR3-14</strain>
    </source>
</reference>
<protein>
    <recommendedName>
        <fullName evidence="4">Transmembrane protein</fullName>
    </recommendedName>
</protein>
<keyword evidence="1" id="KW-0812">Transmembrane</keyword>
<name>A0AA46SU00_9XANT</name>
<feature type="transmembrane region" description="Helical" evidence="1">
    <location>
        <begin position="146"/>
        <end position="166"/>
    </location>
</feature>
<evidence type="ECO:0000313" key="3">
    <source>
        <dbReference type="Proteomes" id="UP001164392"/>
    </source>
</evidence>
<accession>A0AA46SU00</accession>
<dbReference type="AlphaFoldDB" id="A0AA46SU00"/>
<keyword evidence="1" id="KW-0472">Membrane</keyword>
<feature type="transmembrane region" description="Helical" evidence="1">
    <location>
        <begin position="38"/>
        <end position="64"/>
    </location>
</feature>
<dbReference type="EMBL" id="CP099534">
    <property type="protein sequence ID" value="UYK88493.1"/>
    <property type="molecule type" value="Genomic_DNA"/>
</dbReference>
<evidence type="ECO:0000313" key="2">
    <source>
        <dbReference type="EMBL" id="UYK88493.1"/>
    </source>
</evidence>
<sequence length="172" mass="17616">MGEAAAVAPADTAAAACAQPDGVPPGNGAPRWLVRSGVVLAFAIVGPLLGTLVVGLPLAFFWTWGQPGGFGDALPLLLLMALMSCIFGALPGLLTGLFAAYAWPRLRGWRAHLLVGMIGAGMSAVCVGALIAWINSHRDAFREPGSWLGSCVLAGGVGAMLLSLALDRLRGR</sequence>
<evidence type="ECO:0008006" key="4">
    <source>
        <dbReference type="Google" id="ProtNLM"/>
    </source>
</evidence>
<gene>
    <name evidence="2" type="ORF">NG824_18785</name>
</gene>
<feature type="transmembrane region" description="Helical" evidence="1">
    <location>
        <begin position="113"/>
        <end position="134"/>
    </location>
</feature>
<evidence type="ECO:0000256" key="1">
    <source>
        <dbReference type="SAM" id="Phobius"/>
    </source>
</evidence>
<dbReference type="RefSeq" id="WP_267092977.1">
    <property type="nucleotide sequence ID" value="NZ_CP099534.1"/>
</dbReference>